<dbReference type="GeneID" id="63688084"/>
<dbReference type="EMBL" id="JH795865">
    <property type="protein sequence ID" value="EJU01172.1"/>
    <property type="molecule type" value="Genomic_DNA"/>
</dbReference>
<dbReference type="GO" id="GO:0032991">
    <property type="term" value="C:protein-containing complex"/>
    <property type="evidence" value="ECO:0007669"/>
    <property type="project" value="TreeGrafter"/>
</dbReference>
<dbReference type="InterPro" id="IPR029063">
    <property type="entry name" value="SAM-dependent_MTases_sf"/>
</dbReference>
<dbReference type="PANTHER" id="PTHR14614:SF109">
    <property type="entry name" value="RIBOSOMAL LYSINE N-METHYLTRANSFERASE 5"/>
    <property type="match status" value="1"/>
</dbReference>
<dbReference type="OrthoDB" id="2529286at2759"/>
<accession>M5G5V0</accession>
<dbReference type="STRING" id="1858805.M5G5V0"/>
<gene>
    <name evidence="1" type="ORF">DACRYDRAFT_22932</name>
</gene>
<proteinExistence type="predicted"/>
<name>M5G5V0_DACPD</name>
<evidence type="ECO:0000313" key="2">
    <source>
        <dbReference type="Proteomes" id="UP000030653"/>
    </source>
</evidence>
<organism evidence="1 2">
    <name type="scientific">Dacryopinax primogenitus (strain DJM 731)</name>
    <name type="common">Brown rot fungus</name>
    <dbReference type="NCBI Taxonomy" id="1858805"/>
    <lineage>
        <taxon>Eukaryota</taxon>
        <taxon>Fungi</taxon>
        <taxon>Dikarya</taxon>
        <taxon>Basidiomycota</taxon>
        <taxon>Agaricomycotina</taxon>
        <taxon>Dacrymycetes</taxon>
        <taxon>Dacrymycetales</taxon>
        <taxon>Dacrymycetaceae</taxon>
        <taxon>Dacryopinax</taxon>
    </lineage>
</organism>
<dbReference type="HOGENOM" id="CLU_1496410_0_0_1"/>
<dbReference type="SUPFAM" id="SSF53335">
    <property type="entry name" value="S-adenosyl-L-methionine-dependent methyltransferases"/>
    <property type="match status" value="1"/>
</dbReference>
<sequence>MLSSALLQTAHVLELGSGIGLLSVLLSPIVRKYTATDIPASLPLLQKNGGSNNITQVVTVEELDWVFLAGLNEERKTRYFPLSDPPDIVLAVDCLYNPSLLKPFLTTLSYLCRPTSSMSERPKRRPVALVMSELRDSEVMREFLTLWLELDGDQGGWTIWRAGEGVLKGTRCVLWVGWRTG</sequence>
<dbReference type="InterPro" id="IPR019410">
    <property type="entry name" value="Methyltransf_16"/>
</dbReference>
<dbReference type="Gene3D" id="3.40.50.150">
    <property type="entry name" value="Vaccinia Virus protein VP39"/>
    <property type="match status" value="1"/>
</dbReference>
<evidence type="ECO:0000313" key="1">
    <source>
        <dbReference type="EMBL" id="EJU01172.1"/>
    </source>
</evidence>
<protein>
    <recommendedName>
        <fullName evidence="3">S-adenosyl-L-methionine-dependent methyltransferase</fullName>
    </recommendedName>
</protein>
<dbReference type="OMA" id="WTIWRAG"/>
<dbReference type="GO" id="GO:0005829">
    <property type="term" value="C:cytosol"/>
    <property type="evidence" value="ECO:0007669"/>
    <property type="project" value="TreeGrafter"/>
</dbReference>
<keyword evidence="2" id="KW-1185">Reference proteome</keyword>
<evidence type="ECO:0008006" key="3">
    <source>
        <dbReference type="Google" id="ProtNLM"/>
    </source>
</evidence>
<dbReference type="RefSeq" id="XP_040628069.1">
    <property type="nucleotide sequence ID" value="XM_040773022.1"/>
</dbReference>
<dbReference type="Proteomes" id="UP000030653">
    <property type="component" value="Unassembled WGS sequence"/>
</dbReference>
<reference evidence="1 2" key="1">
    <citation type="journal article" date="2012" name="Science">
        <title>The Paleozoic origin of enzymatic lignin decomposition reconstructed from 31 fungal genomes.</title>
        <authorList>
            <person name="Floudas D."/>
            <person name="Binder M."/>
            <person name="Riley R."/>
            <person name="Barry K."/>
            <person name="Blanchette R.A."/>
            <person name="Henrissat B."/>
            <person name="Martinez A.T."/>
            <person name="Otillar R."/>
            <person name="Spatafora J.W."/>
            <person name="Yadav J.S."/>
            <person name="Aerts A."/>
            <person name="Benoit I."/>
            <person name="Boyd A."/>
            <person name="Carlson A."/>
            <person name="Copeland A."/>
            <person name="Coutinho P.M."/>
            <person name="de Vries R.P."/>
            <person name="Ferreira P."/>
            <person name="Findley K."/>
            <person name="Foster B."/>
            <person name="Gaskell J."/>
            <person name="Glotzer D."/>
            <person name="Gorecki P."/>
            <person name="Heitman J."/>
            <person name="Hesse C."/>
            <person name="Hori C."/>
            <person name="Igarashi K."/>
            <person name="Jurgens J.A."/>
            <person name="Kallen N."/>
            <person name="Kersten P."/>
            <person name="Kohler A."/>
            <person name="Kuees U."/>
            <person name="Kumar T.K.A."/>
            <person name="Kuo A."/>
            <person name="LaButti K."/>
            <person name="Larrondo L.F."/>
            <person name="Lindquist E."/>
            <person name="Ling A."/>
            <person name="Lombard V."/>
            <person name="Lucas S."/>
            <person name="Lundell T."/>
            <person name="Martin R."/>
            <person name="McLaughlin D.J."/>
            <person name="Morgenstern I."/>
            <person name="Morin E."/>
            <person name="Murat C."/>
            <person name="Nagy L.G."/>
            <person name="Nolan M."/>
            <person name="Ohm R.A."/>
            <person name="Patyshakuliyeva A."/>
            <person name="Rokas A."/>
            <person name="Ruiz-Duenas F.J."/>
            <person name="Sabat G."/>
            <person name="Salamov A."/>
            <person name="Samejima M."/>
            <person name="Schmutz J."/>
            <person name="Slot J.C."/>
            <person name="St John F."/>
            <person name="Stenlid J."/>
            <person name="Sun H."/>
            <person name="Sun S."/>
            <person name="Syed K."/>
            <person name="Tsang A."/>
            <person name="Wiebenga A."/>
            <person name="Young D."/>
            <person name="Pisabarro A."/>
            <person name="Eastwood D.C."/>
            <person name="Martin F."/>
            <person name="Cullen D."/>
            <person name="Grigoriev I.V."/>
            <person name="Hibbett D.S."/>
        </authorList>
    </citation>
    <scope>NUCLEOTIDE SEQUENCE [LARGE SCALE GENOMIC DNA]</scope>
    <source>
        <strain evidence="1 2">DJM-731 SS1</strain>
    </source>
</reference>
<dbReference type="PANTHER" id="PTHR14614">
    <property type="entry name" value="HEPATOCELLULAR CARCINOMA-ASSOCIATED ANTIGEN"/>
    <property type="match status" value="1"/>
</dbReference>
<dbReference type="Pfam" id="PF10294">
    <property type="entry name" value="Methyltransf_16"/>
    <property type="match status" value="1"/>
</dbReference>
<dbReference type="GO" id="GO:0008757">
    <property type="term" value="F:S-adenosylmethionine-dependent methyltransferase activity"/>
    <property type="evidence" value="ECO:0007669"/>
    <property type="project" value="UniProtKB-ARBA"/>
</dbReference>
<dbReference type="AlphaFoldDB" id="M5G5V0"/>